<feature type="region of interest" description="Disordered" evidence="8">
    <location>
        <begin position="397"/>
        <end position="483"/>
    </location>
</feature>
<dbReference type="PROSITE" id="PS00138">
    <property type="entry name" value="SUBTILASE_SER"/>
    <property type="match status" value="1"/>
</dbReference>
<dbReference type="InterPro" id="IPR000209">
    <property type="entry name" value="Peptidase_S8/S53_dom"/>
</dbReference>
<dbReference type="Pfam" id="PF00082">
    <property type="entry name" value="Peptidase_S8"/>
    <property type="match status" value="1"/>
</dbReference>
<gene>
    <name evidence="10" type="primary">aprE</name>
    <name evidence="10" type="ORF">AArcS_0205</name>
</gene>
<evidence type="ECO:0000259" key="9">
    <source>
        <dbReference type="Pfam" id="PF00082"/>
    </source>
</evidence>
<evidence type="ECO:0000313" key="11">
    <source>
        <dbReference type="Proteomes" id="UP000663586"/>
    </source>
</evidence>
<feature type="active site" description="Charge relay system" evidence="6">
    <location>
        <position position="188"/>
    </location>
</feature>
<keyword evidence="4 6" id="KW-0378">Hydrolase</keyword>
<dbReference type="PROSITE" id="PS51892">
    <property type="entry name" value="SUBTILASE"/>
    <property type="match status" value="1"/>
</dbReference>
<dbReference type="RefSeq" id="WP_238478569.1">
    <property type="nucleotide sequence ID" value="NZ_CP064786.1"/>
</dbReference>
<dbReference type="EMBL" id="CP064786">
    <property type="protein sequence ID" value="QSG01441.1"/>
    <property type="molecule type" value="Genomic_DNA"/>
</dbReference>
<keyword evidence="11" id="KW-1185">Reference proteome</keyword>
<feature type="region of interest" description="Disordered" evidence="8">
    <location>
        <begin position="495"/>
        <end position="520"/>
    </location>
</feature>
<evidence type="ECO:0000256" key="6">
    <source>
        <dbReference type="PROSITE-ProRule" id="PRU01240"/>
    </source>
</evidence>
<proteinExistence type="inferred from homology"/>
<keyword evidence="5 6" id="KW-0720">Serine protease</keyword>
<dbReference type="InterPro" id="IPR023828">
    <property type="entry name" value="Peptidase_S8_Ser-AS"/>
</dbReference>
<dbReference type="PROSITE" id="PS51318">
    <property type="entry name" value="TAT"/>
    <property type="match status" value="1"/>
</dbReference>
<dbReference type="PANTHER" id="PTHR43806:SF11">
    <property type="entry name" value="CEREVISIN-RELATED"/>
    <property type="match status" value="1"/>
</dbReference>
<feature type="region of interest" description="Disordered" evidence="8">
    <location>
        <begin position="557"/>
        <end position="612"/>
    </location>
</feature>
<keyword evidence="2 6" id="KW-0645">Protease</keyword>
<dbReference type="Proteomes" id="UP000663586">
    <property type="component" value="Chromosome"/>
</dbReference>
<dbReference type="GeneID" id="70683593"/>
<evidence type="ECO:0000313" key="10">
    <source>
        <dbReference type="EMBL" id="QSG01441.1"/>
    </source>
</evidence>
<comment type="similarity">
    <text evidence="1 6 7">Belongs to the peptidase S8 family.</text>
</comment>
<reference evidence="10" key="1">
    <citation type="submission" date="2020-11" db="EMBL/GenBank/DDBJ databases">
        <title>Carbohydrate-dependent, anaerobic sulfur respiration: A novel catabolism in halophilic archaea.</title>
        <authorList>
            <person name="Sorokin D.Y."/>
            <person name="Messina E."/>
            <person name="Smedile F."/>
            <person name="La Cono V."/>
            <person name="Hallsworth J.E."/>
            <person name="Yakimov M.M."/>
        </authorList>
    </citation>
    <scope>NUCLEOTIDE SEQUENCE</scope>
    <source>
        <strain evidence="10">AArc-S</strain>
    </source>
</reference>
<dbReference type="SUPFAM" id="SSF54897">
    <property type="entry name" value="Protease propeptides/inhibitors"/>
    <property type="match status" value="1"/>
</dbReference>
<dbReference type="PROSITE" id="PS00137">
    <property type="entry name" value="SUBTILASE_HIS"/>
    <property type="match status" value="1"/>
</dbReference>
<dbReference type="AlphaFoldDB" id="A0A897MM39"/>
<dbReference type="PROSITE" id="PS00136">
    <property type="entry name" value="SUBTILASE_ASP"/>
    <property type="match status" value="1"/>
</dbReference>
<dbReference type="InterPro" id="IPR015500">
    <property type="entry name" value="Peptidase_S8_subtilisin-rel"/>
</dbReference>
<dbReference type="InterPro" id="IPR050131">
    <property type="entry name" value="Peptidase_S8_subtilisin-like"/>
</dbReference>
<protein>
    <submittedName>
        <fullName evidence="10">Subtilisin-like serine protease</fullName>
    </submittedName>
</protein>
<dbReference type="GO" id="GO:0046872">
    <property type="term" value="F:metal ion binding"/>
    <property type="evidence" value="ECO:0007669"/>
    <property type="project" value="UniProtKB-KW"/>
</dbReference>
<dbReference type="PRINTS" id="PR00723">
    <property type="entry name" value="SUBTILISIN"/>
</dbReference>
<dbReference type="GO" id="GO:0004252">
    <property type="term" value="F:serine-type endopeptidase activity"/>
    <property type="evidence" value="ECO:0007669"/>
    <property type="project" value="UniProtKB-UniRule"/>
</dbReference>
<evidence type="ECO:0000256" key="1">
    <source>
        <dbReference type="ARBA" id="ARBA00011073"/>
    </source>
</evidence>
<dbReference type="InterPro" id="IPR022398">
    <property type="entry name" value="Peptidase_S8_His-AS"/>
</dbReference>
<dbReference type="SUPFAM" id="SSF52743">
    <property type="entry name" value="Subtilisin-like"/>
    <property type="match status" value="1"/>
</dbReference>
<evidence type="ECO:0000256" key="5">
    <source>
        <dbReference type="ARBA" id="ARBA00022825"/>
    </source>
</evidence>
<dbReference type="KEGG" id="hara:AArcS_0205"/>
<keyword evidence="3" id="KW-0479">Metal-binding</keyword>
<dbReference type="InterPro" id="IPR034202">
    <property type="entry name" value="Subtilisin_Carlsberg-like"/>
</dbReference>
<sequence>MPANNITRRRVLQTVGGAGVAGAVGTGTASGDDSGPSDGYIIGVDPGKSDLPAQAADQVFRRLDFGEIGEAVSGRFSEQALDALRSNPNVRYVERNGRMHAHDQTTPYGIDITDADVAIDDGDTGEGVSVAILDTGIDAQHETLESNLGEGWAATDAACESDCSGCRFGGGGSDIDECLEEWDDDNDHGTHVAGTAAAADNGTGVLGVAPEVTLHAVKVLDCCGSGSFDDIAAGIEWSADQGHDVQNMSLGGDSDSDVVTDALRYAADRGVVMIGSAGNSGECTDCVGFPARDERVVAVSATDENDELASFSSTGPEVELAAPGVDTLSSIPRDDYDEFSGTSMSAPHVAGAAATVIADGTEDREAVRAELKDAADDIGLSDEEQGAGRLNVAAAVDADGDDDDDDEDDDEEEDESVTVATEAATDVEETSATLNGEVTELDGVDEADVGFEYGNSGEELSSDVDAGTVSSEGTFDADIDGLDGGTEYEFRAVAEIDADSDSGEIRSFTTDDGDGTGDSDPVIEQFDVTEDSNPNWSRHTVDWEVSDEDGALDTVTSEQLDAGSVVDSVTSDVSGGNADGRHDLESRRSSVDEVRLTVVDEAGNETSETESV</sequence>
<feature type="active site" description="Charge relay system" evidence="6">
    <location>
        <position position="134"/>
    </location>
</feature>
<dbReference type="CDD" id="cd07477">
    <property type="entry name" value="Peptidases_S8_Subtilisin_subset"/>
    <property type="match status" value="1"/>
</dbReference>
<dbReference type="Gene3D" id="3.40.50.200">
    <property type="entry name" value="Peptidase S8/S53 domain"/>
    <property type="match status" value="1"/>
</dbReference>
<dbReference type="InterPro" id="IPR037045">
    <property type="entry name" value="S8pro/Inhibitor_I9_sf"/>
</dbReference>
<dbReference type="InterPro" id="IPR023827">
    <property type="entry name" value="Peptidase_S8_Asp-AS"/>
</dbReference>
<evidence type="ECO:0000256" key="4">
    <source>
        <dbReference type="ARBA" id="ARBA00022801"/>
    </source>
</evidence>
<feature type="active site" description="Charge relay system" evidence="6">
    <location>
        <position position="343"/>
    </location>
</feature>
<feature type="compositionally biased region" description="Basic and acidic residues" evidence="8">
    <location>
        <begin position="579"/>
        <end position="595"/>
    </location>
</feature>
<evidence type="ECO:0000256" key="2">
    <source>
        <dbReference type="ARBA" id="ARBA00022670"/>
    </source>
</evidence>
<evidence type="ECO:0000256" key="8">
    <source>
        <dbReference type="SAM" id="MobiDB-lite"/>
    </source>
</evidence>
<feature type="domain" description="Peptidase S8/S53" evidence="9">
    <location>
        <begin position="125"/>
        <end position="388"/>
    </location>
</feature>
<feature type="compositionally biased region" description="Acidic residues" evidence="8">
    <location>
        <begin position="398"/>
        <end position="416"/>
    </location>
</feature>
<dbReference type="InterPro" id="IPR006311">
    <property type="entry name" value="TAT_signal"/>
</dbReference>
<feature type="compositionally biased region" description="Acidic residues" evidence="8">
    <location>
        <begin position="439"/>
        <end position="449"/>
    </location>
</feature>
<feature type="compositionally biased region" description="Low complexity" evidence="8">
    <location>
        <begin position="561"/>
        <end position="576"/>
    </location>
</feature>
<dbReference type="PANTHER" id="PTHR43806">
    <property type="entry name" value="PEPTIDASE S8"/>
    <property type="match status" value="1"/>
</dbReference>
<dbReference type="Gene3D" id="3.30.70.80">
    <property type="entry name" value="Peptidase S8 propeptide/proteinase inhibitor I9"/>
    <property type="match status" value="1"/>
</dbReference>
<dbReference type="InterPro" id="IPR036852">
    <property type="entry name" value="Peptidase_S8/S53_dom_sf"/>
</dbReference>
<dbReference type="GO" id="GO:0006508">
    <property type="term" value="P:proteolysis"/>
    <property type="evidence" value="ECO:0007669"/>
    <property type="project" value="UniProtKB-KW"/>
</dbReference>
<name>A0A897MM39_9EURY</name>
<evidence type="ECO:0000256" key="3">
    <source>
        <dbReference type="ARBA" id="ARBA00022723"/>
    </source>
</evidence>
<evidence type="ECO:0000256" key="7">
    <source>
        <dbReference type="RuleBase" id="RU003355"/>
    </source>
</evidence>
<accession>A0A897MM39</accession>
<organism evidence="10 11">
    <name type="scientific">Natranaeroarchaeum sulfidigenes</name>
    <dbReference type="NCBI Taxonomy" id="2784880"/>
    <lineage>
        <taxon>Archaea</taxon>
        <taxon>Methanobacteriati</taxon>
        <taxon>Methanobacteriota</taxon>
        <taxon>Stenosarchaea group</taxon>
        <taxon>Halobacteria</taxon>
        <taxon>Halobacteriales</taxon>
        <taxon>Natronoarchaeaceae</taxon>
        <taxon>Natranaeroarchaeum</taxon>
    </lineage>
</organism>